<organism evidence="2 3">
    <name type="scientific">Hafnia alvei</name>
    <dbReference type="NCBI Taxonomy" id="569"/>
    <lineage>
        <taxon>Bacteria</taxon>
        <taxon>Pseudomonadati</taxon>
        <taxon>Pseudomonadota</taxon>
        <taxon>Gammaproteobacteria</taxon>
        <taxon>Enterobacterales</taxon>
        <taxon>Hafniaceae</taxon>
        <taxon>Hafnia</taxon>
    </lineage>
</organism>
<evidence type="ECO:0000256" key="1">
    <source>
        <dbReference type="SAM" id="Phobius"/>
    </source>
</evidence>
<keyword evidence="1" id="KW-1133">Transmembrane helix</keyword>
<gene>
    <name evidence="2" type="ORF">BN1044_02510</name>
</gene>
<evidence type="ECO:0000313" key="3">
    <source>
        <dbReference type="Proteomes" id="UP000094844"/>
    </source>
</evidence>
<keyword evidence="1" id="KW-0472">Membrane</keyword>
<dbReference type="Proteomes" id="UP000094844">
    <property type="component" value="Unassembled WGS sequence"/>
</dbReference>
<reference evidence="2 3" key="1">
    <citation type="submission" date="2016-09" db="EMBL/GenBank/DDBJ databases">
        <authorList>
            <person name="Capua I."/>
            <person name="De Benedictis P."/>
            <person name="Joannis T."/>
            <person name="Lombin L.H."/>
            <person name="Cattoli G."/>
        </authorList>
    </citation>
    <scope>NUCLEOTIDE SEQUENCE [LARGE SCALE GENOMIC DNA]</scope>
    <source>
        <strain evidence="2 3">GB001</strain>
    </source>
</reference>
<dbReference type="AlphaFoldDB" id="A0A1C6Z1M0"/>
<accession>A0A1C6Z1M0</accession>
<dbReference type="EMBL" id="FMIQ01000046">
    <property type="protein sequence ID" value="SCM53022.1"/>
    <property type="molecule type" value="Genomic_DNA"/>
</dbReference>
<keyword evidence="1" id="KW-0812">Transmembrane</keyword>
<name>A0A1C6Z1M0_HAFAL</name>
<proteinExistence type="predicted"/>
<sequence>MKKWWITLIRLLWVVLSFAILIFSLNRLPVLHSNHDISELISIMTFGMVLISFPMGVMFYIALIVFIFILNCTTHTLDNKYISTIVTWSWLFWGGKIQWFNLMDKILNKFN</sequence>
<feature type="transmembrane region" description="Helical" evidence="1">
    <location>
        <begin position="81"/>
        <end position="100"/>
    </location>
</feature>
<protein>
    <submittedName>
        <fullName evidence="2">Uncharacterized protein</fullName>
    </submittedName>
</protein>
<evidence type="ECO:0000313" key="2">
    <source>
        <dbReference type="EMBL" id="SCM53022.1"/>
    </source>
</evidence>
<feature type="transmembrane region" description="Helical" evidence="1">
    <location>
        <begin position="43"/>
        <end position="69"/>
    </location>
</feature>